<evidence type="ECO:0000313" key="18">
    <source>
        <dbReference type="Proteomes" id="UP000502377"/>
    </source>
</evidence>
<evidence type="ECO:0000256" key="15">
    <source>
        <dbReference type="ARBA" id="ARBA00040883"/>
    </source>
</evidence>
<evidence type="ECO:0000256" key="12">
    <source>
        <dbReference type="ARBA" id="ARBA00022958"/>
    </source>
</evidence>
<keyword evidence="16" id="KW-0479">Metal-binding</keyword>
<dbReference type="GO" id="GO:0004594">
    <property type="term" value="F:pantothenate kinase activity"/>
    <property type="evidence" value="ECO:0007669"/>
    <property type="project" value="UniProtKB-UniRule"/>
</dbReference>
<reference evidence="17 18" key="1">
    <citation type="submission" date="2016-07" db="EMBL/GenBank/DDBJ databases">
        <title>Comparative genomics of the Campylobacter concisus group.</title>
        <authorList>
            <person name="Miller W.G."/>
            <person name="Yee E."/>
            <person name="Chapman M.H."/>
            <person name="Huynh S."/>
            <person name="Bono J.L."/>
            <person name="On S.L.W."/>
            <person name="StLeger J."/>
            <person name="Foster G."/>
            <person name="Parker C.T."/>
        </authorList>
    </citation>
    <scope>NUCLEOTIDE SEQUENCE [LARGE SCALE GENOMIC DNA]</scope>
    <source>
        <strain evidence="17 18">ATCC 33238</strain>
    </source>
</reference>
<keyword evidence="12 16" id="KW-0630">Potassium</keyword>
<dbReference type="GO" id="GO:0046872">
    <property type="term" value="F:metal ion binding"/>
    <property type="evidence" value="ECO:0007669"/>
    <property type="project" value="UniProtKB-KW"/>
</dbReference>
<keyword evidence="9 16" id="KW-0547">Nucleotide-binding</keyword>
<comment type="function">
    <text evidence="16">Catalyzes the phosphorylation of pantothenate (Pan), the first step in CoA biosynthesis.</text>
</comment>
<dbReference type="GO" id="GO:0005524">
    <property type="term" value="F:ATP binding"/>
    <property type="evidence" value="ECO:0007669"/>
    <property type="project" value="UniProtKB-UniRule"/>
</dbReference>
<dbReference type="HAMAP" id="MF_01274">
    <property type="entry name" value="Pantothen_kinase_3"/>
    <property type="match status" value="1"/>
</dbReference>
<evidence type="ECO:0000256" key="5">
    <source>
        <dbReference type="ARBA" id="ARBA00011738"/>
    </source>
</evidence>
<evidence type="ECO:0000256" key="11">
    <source>
        <dbReference type="ARBA" id="ARBA00022840"/>
    </source>
</evidence>
<organism evidence="17 18">
    <name type="scientific">Campylobacter rectus</name>
    <name type="common">Wolinella recta</name>
    <dbReference type="NCBI Taxonomy" id="203"/>
    <lineage>
        <taxon>Bacteria</taxon>
        <taxon>Pseudomonadati</taxon>
        <taxon>Campylobacterota</taxon>
        <taxon>Epsilonproteobacteria</taxon>
        <taxon>Campylobacterales</taxon>
        <taxon>Campylobacteraceae</taxon>
        <taxon>Campylobacter</taxon>
    </lineage>
</organism>
<dbReference type="InterPro" id="IPR004619">
    <property type="entry name" value="Type_III_PanK"/>
</dbReference>
<keyword evidence="10 16" id="KW-0418">Kinase</keyword>
<keyword evidence="11 16" id="KW-0067">ATP-binding</keyword>
<dbReference type="EMBL" id="CP012543">
    <property type="protein sequence ID" value="QCD46134.1"/>
    <property type="molecule type" value="Genomic_DNA"/>
</dbReference>
<comment type="cofactor">
    <cofactor evidence="16">
        <name>NH4(+)</name>
        <dbReference type="ChEBI" id="CHEBI:28938"/>
    </cofactor>
    <cofactor evidence="16">
        <name>K(+)</name>
        <dbReference type="ChEBI" id="CHEBI:29103"/>
    </cofactor>
    <text evidence="16">A monovalent cation. Ammonium or potassium.</text>
</comment>
<evidence type="ECO:0000256" key="3">
    <source>
        <dbReference type="ARBA" id="ARBA00004496"/>
    </source>
</evidence>
<keyword evidence="13 16" id="KW-0173">Coenzyme A biosynthesis</keyword>
<feature type="binding site" evidence="16">
    <location>
        <position position="92"/>
    </location>
    <ligand>
        <name>ATP</name>
        <dbReference type="ChEBI" id="CHEBI:30616"/>
    </ligand>
</feature>
<evidence type="ECO:0000256" key="10">
    <source>
        <dbReference type="ARBA" id="ARBA00022777"/>
    </source>
</evidence>
<feature type="binding site" evidence="16">
    <location>
        <position position="68"/>
    </location>
    <ligand>
        <name>substrate</name>
    </ligand>
</feature>
<dbReference type="Gene3D" id="3.30.420.40">
    <property type="match status" value="2"/>
</dbReference>
<dbReference type="RefSeq" id="WP_004320092.1">
    <property type="nucleotide sequence ID" value="NZ_CP012543.1"/>
</dbReference>
<dbReference type="PANTHER" id="PTHR34265">
    <property type="entry name" value="TYPE III PANTOTHENATE KINASE"/>
    <property type="match status" value="1"/>
</dbReference>
<proteinExistence type="inferred from homology"/>
<sequence>MTLCDVGNTNASFFENGKITKIKLENFKDFKSDEKIYFISVNDEMTGKLQNLPKFVNLEPYFELDTIYEGLGIDRIASCYAIKNGLIIDAGSAITIDVMMNSMHLGGAIIPGISHVLKACEAISPRLKISLNSQVSLDALPQKTADAVSYGVIKPILLLIESMANGSKIYFTGGDGEFLSRFFADSIYDRMLVFRGMQKLIEQKKDILC</sequence>
<evidence type="ECO:0000256" key="2">
    <source>
        <dbReference type="ARBA" id="ARBA00001958"/>
    </source>
</evidence>
<evidence type="ECO:0000256" key="9">
    <source>
        <dbReference type="ARBA" id="ARBA00022741"/>
    </source>
</evidence>
<dbReference type="PANTHER" id="PTHR34265:SF1">
    <property type="entry name" value="TYPE III PANTOTHENATE KINASE"/>
    <property type="match status" value="1"/>
</dbReference>
<dbReference type="CDD" id="cd24015">
    <property type="entry name" value="ASKHA_NBD_PanK-III"/>
    <property type="match status" value="1"/>
</dbReference>
<name>A0A6G5QKK4_CAMRE</name>
<keyword evidence="8 16" id="KW-0808">Transferase</keyword>
<dbReference type="KEGG" id="crx:CRECT_0443"/>
<dbReference type="Proteomes" id="UP000502377">
    <property type="component" value="Chromosome"/>
</dbReference>
<evidence type="ECO:0000256" key="8">
    <source>
        <dbReference type="ARBA" id="ARBA00022679"/>
    </source>
</evidence>
<comment type="subcellular location">
    <subcellularLocation>
        <location evidence="3 16">Cytoplasm</location>
    </subcellularLocation>
</comment>
<dbReference type="GO" id="GO:0005737">
    <property type="term" value="C:cytoplasm"/>
    <property type="evidence" value="ECO:0007669"/>
    <property type="project" value="UniProtKB-SubCell"/>
</dbReference>
<dbReference type="SUPFAM" id="SSF53067">
    <property type="entry name" value="Actin-like ATPase domain"/>
    <property type="match status" value="2"/>
</dbReference>
<evidence type="ECO:0000313" key="17">
    <source>
        <dbReference type="EMBL" id="QCD46134.1"/>
    </source>
</evidence>
<comment type="catalytic activity">
    <reaction evidence="1 16">
        <text>(R)-pantothenate + ATP = (R)-4'-phosphopantothenate + ADP + H(+)</text>
        <dbReference type="Rhea" id="RHEA:16373"/>
        <dbReference type="ChEBI" id="CHEBI:10986"/>
        <dbReference type="ChEBI" id="CHEBI:15378"/>
        <dbReference type="ChEBI" id="CHEBI:29032"/>
        <dbReference type="ChEBI" id="CHEBI:30616"/>
        <dbReference type="ChEBI" id="CHEBI:456216"/>
        <dbReference type="EC" id="2.7.1.33"/>
    </reaction>
</comment>
<feature type="active site" description="Proton acceptor" evidence="16">
    <location>
        <position position="74"/>
    </location>
</feature>
<evidence type="ECO:0000256" key="1">
    <source>
        <dbReference type="ARBA" id="ARBA00001206"/>
    </source>
</evidence>
<accession>A0A6G5QKK4</accession>
<evidence type="ECO:0000256" key="6">
    <source>
        <dbReference type="ARBA" id="ARBA00012102"/>
    </source>
</evidence>
<comment type="similarity">
    <text evidence="14 16">Belongs to the type III pantothenate kinase family.</text>
</comment>
<feature type="binding site" evidence="16">
    <location>
        <position position="144"/>
    </location>
    <ligand>
        <name>substrate</name>
    </ligand>
</feature>
<evidence type="ECO:0000256" key="14">
    <source>
        <dbReference type="ARBA" id="ARBA00038036"/>
    </source>
</evidence>
<keyword evidence="7 16" id="KW-0963">Cytoplasm</keyword>
<dbReference type="InterPro" id="IPR043129">
    <property type="entry name" value="ATPase_NBD"/>
</dbReference>
<dbReference type="UniPathway" id="UPA00241">
    <property type="reaction ID" value="UER00352"/>
</dbReference>
<dbReference type="AlphaFoldDB" id="A0A6G5QKK4"/>
<evidence type="ECO:0000256" key="4">
    <source>
        <dbReference type="ARBA" id="ARBA00005225"/>
    </source>
</evidence>
<feature type="binding site" evidence="16">
    <location>
        <begin position="5"/>
        <end position="12"/>
    </location>
    <ligand>
        <name>ATP</name>
        <dbReference type="ChEBI" id="CHEBI:30616"/>
    </ligand>
</feature>
<dbReference type="GO" id="GO:0015937">
    <property type="term" value="P:coenzyme A biosynthetic process"/>
    <property type="evidence" value="ECO:0007669"/>
    <property type="project" value="UniProtKB-UniRule"/>
</dbReference>
<evidence type="ECO:0000256" key="16">
    <source>
        <dbReference type="HAMAP-Rule" id="MF_01274"/>
    </source>
</evidence>
<evidence type="ECO:0000256" key="13">
    <source>
        <dbReference type="ARBA" id="ARBA00022993"/>
    </source>
</evidence>
<evidence type="ECO:0000256" key="7">
    <source>
        <dbReference type="ARBA" id="ARBA00022490"/>
    </source>
</evidence>
<dbReference type="Pfam" id="PF03309">
    <property type="entry name" value="Pan_kinase"/>
    <property type="match status" value="1"/>
</dbReference>
<comment type="cofactor">
    <cofactor evidence="2">
        <name>K(+)</name>
        <dbReference type="ChEBI" id="CHEBI:29103"/>
    </cofactor>
</comment>
<feature type="binding site" evidence="16">
    <location>
        <begin position="72"/>
        <end position="75"/>
    </location>
    <ligand>
        <name>substrate</name>
    </ligand>
</feature>
<dbReference type="EC" id="2.7.1.33" evidence="6 16"/>
<dbReference type="NCBIfam" id="NF009872">
    <property type="entry name" value="PRK13333.1"/>
    <property type="match status" value="1"/>
</dbReference>
<gene>
    <name evidence="16 17" type="primary">coaX</name>
    <name evidence="17" type="ORF">CRECT_0443</name>
</gene>
<comment type="subunit">
    <text evidence="5 16">Homodimer.</text>
</comment>
<comment type="pathway">
    <text evidence="4 16">Cofactor biosynthesis; coenzyme A biosynthesis; CoA from (R)-pantothenate: step 1/5.</text>
</comment>
<feature type="binding site" evidence="16">
    <location>
        <position position="89"/>
    </location>
    <ligand>
        <name>K(+)</name>
        <dbReference type="ChEBI" id="CHEBI:29103"/>
    </ligand>
</feature>
<protein>
    <recommendedName>
        <fullName evidence="15 16">Type III pantothenate kinase</fullName>
        <ecNumber evidence="6 16">2.7.1.33</ecNumber>
    </recommendedName>
    <alternativeName>
        <fullName evidence="16">PanK-III</fullName>
    </alternativeName>
    <alternativeName>
        <fullName evidence="16">Pantothenic acid kinase</fullName>
    </alternativeName>
</protein>
<dbReference type="NCBIfam" id="TIGR00671">
    <property type="entry name" value="baf"/>
    <property type="match status" value="1"/>
</dbReference>